<dbReference type="SUPFAM" id="SSF53067">
    <property type="entry name" value="Actin-like ATPase domain"/>
    <property type="match status" value="1"/>
</dbReference>
<name>A0ABP9UFZ6_9DEIO</name>
<keyword evidence="2" id="KW-0418">Kinase</keyword>
<comment type="caution">
    <text evidence="2">The sequence shown here is derived from an EMBL/GenBank/DDBJ whole genome shotgun (WGS) entry which is preliminary data.</text>
</comment>
<dbReference type="PANTHER" id="PTHR18964:SF169">
    <property type="entry name" value="N-ACETYLMANNOSAMINE KINASE"/>
    <property type="match status" value="1"/>
</dbReference>
<evidence type="ECO:0000256" key="1">
    <source>
        <dbReference type="SAM" id="MobiDB-lite"/>
    </source>
</evidence>
<evidence type="ECO:0000313" key="3">
    <source>
        <dbReference type="Proteomes" id="UP001423409"/>
    </source>
</evidence>
<dbReference type="InterPro" id="IPR043129">
    <property type="entry name" value="ATPase_NBD"/>
</dbReference>
<dbReference type="PANTHER" id="PTHR18964">
    <property type="entry name" value="ROK (REPRESSOR, ORF, KINASE) FAMILY"/>
    <property type="match status" value="1"/>
</dbReference>
<protein>
    <submittedName>
        <fullName evidence="2">N-acetyl-D-glucosamine kinase</fullName>
    </submittedName>
</protein>
<dbReference type="Pfam" id="PF00480">
    <property type="entry name" value="ROK"/>
    <property type="match status" value="1"/>
</dbReference>
<dbReference type="Gene3D" id="3.30.420.40">
    <property type="match status" value="2"/>
</dbReference>
<feature type="region of interest" description="Disordered" evidence="1">
    <location>
        <begin position="1"/>
        <end position="24"/>
    </location>
</feature>
<organism evidence="2 3">
    <name type="scientific">Deinococcus caeni</name>
    <dbReference type="NCBI Taxonomy" id="569127"/>
    <lineage>
        <taxon>Bacteria</taxon>
        <taxon>Thermotogati</taxon>
        <taxon>Deinococcota</taxon>
        <taxon>Deinococci</taxon>
        <taxon>Deinococcales</taxon>
        <taxon>Deinococcaceae</taxon>
        <taxon>Deinococcus</taxon>
    </lineage>
</organism>
<gene>
    <name evidence="2" type="primary">nagK_2</name>
    <name evidence="2" type="ORF">Dcae01_03174</name>
</gene>
<dbReference type="GO" id="GO:0016301">
    <property type="term" value="F:kinase activity"/>
    <property type="evidence" value="ECO:0007669"/>
    <property type="project" value="UniProtKB-KW"/>
</dbReference>
<evidence type="ECO:0000313" key="2">
    <source>
        <dbReference type="EMBL" id="GAA5441636.1"/>
    </source>
</evidence>
<accession>A0ABP9UFZ6</accession>
<sequence length="321" mass="32948">MTHPSEPHPSESQSSASRSSASQPGARRAVAIALDIGGSHVTAAPVDPHLRAVTAAPARLDLPHDAPHDTLIGGWAEVALAAFAGAGEAVTVTHLGLAVPGPFDAARGVSGMTHKFRALHGRDARAALSARLRGTPLQDTPILFGNDADLFALGEWWAGAGEQLDTIGVTLGTGIGSGFVRAGQVQTGGPGVPPGGELWNTPFRDATVEDAVSGAALTRLTHRHLGVSLDARQLAALPASQSGPVWTAFGQTLGEALSPWVEAFGAQRVVLGGNISRAFGQFGTALQSQLPRGAQVRQSRHFEQAALLGAAFLRGPDTTAP</sequence>
<dbReference type="Proteomes" id="UP001423409">
    <property type="component" value="Unassembled WGS sequence"/>
</dbReference>
<dbReference type="RefSeq" id="WP_345447271.1">
    <property type="nucleotide sequence ID" value="NZ_BAABQU010000062.1"/>
</dbReference>
<reference evidence="2 3" key="1">
    <citation type="submission" date="2024-02" db="EMBL/GenBank/DDBJ databases">
        <title>Deinococcus caeni NBRC 101312.</title>
        <authorList>
            <person name="Ichikawa N."/>
            <person name="Katano-Makiyama Y."/>
            <person name="Hidaka K."/>
        </authorList>
    </citation>
    <scope>NUCLEOTIDE SEQUENCE [LARGE SCALE GENOMIC DNA]</scope>
    <source>
        <strain evidence="2 3">NBRC 101312</strain>
    </source>
</reference>
<dbReference type="InterPro" id="IPR000600">
    <property type="entry name" value="ROK"/>
</dbReference>
<keyword evidence="2" id="KW-0808">Transferase</keyword>
<keyword evidence="3" id="KW-1185">Reference proteome</keyword>
<dbReference type="CDD" id="cd23763">
    <property type="entry name" value="ASKHA_ATPase_ROK"/>
    <property type="match status" value="1"/>
</dbReference>
<proteinExistence type="predicted"/>
<dbReference type="EMBL" id="BAABQU010000062">
    <property type="protein sequence ID" value="GAA5441636.1"/>
    <property type="molecule type" value="Genomic_DNA"/>
</dbReference>
<feature type="compositionally biased region" description="Low complexity" evidence="1">
    <location>
        <begin position="10"/>
        <end position="24"/>
    </location>
</feature>